<dbReference type="InterPro" id="IPR016169">
    <property type="entry name" value="FAD-bd_PCMH_sub2"/>
</dbReference>
<dbReference type="eggNOG" id="ENOG502SJ3M">
    <property type="taxonomic scope" value="Eukaryota"/>
</dbReference>
<keyword evidence="2" id="KW-0285">Flavoprotein</keyword>
<evidence type="ECO:0000256" key="1">
    <source>
        <dbReference type="ARBA" id="ARBA00005466"/>
    </source>
</evidence>
<evidence type="ECO:0000313" key="7">
    <source>
        <dbReference type="Proteomes" id="UP000012174"/>
    </source>
</evidence>
<evidence type="ECO:0000256" key="4">
    <source>
        <dbReference type="ARBA" id="ARBA00023002"/>
    </source>
</evidence>
<keyword evidence="4" id="KW-0560">Oxidoreductase</keyword>
<gene>
    <name evidence="6" type="ORF">UCREL1_4589</name>
</gene>
<dbReference type="EMBL" id="KB706244">
    <property type="protein sequence ID" value="EMR68392.1"/>
    <property type="molecule type" value="Genomic_DNA"/>
</dbReference>
<dbReference type="Gene3D" id="3.30.465.10">
    <property type="match status" value="1"/>
</dbReference>
<dbReference type="Pfam" id="PF08031">
    <property type="entry name" value="BBE"/>
    <property type="match status" value="1"/>
</dbReference>
<dbReference type="STRING" id="1287681.M7SVS6"/>
<dbReference type="OrthoDB" id="415825at2759"/>
<dbReference type="GO" id="GO:0016491">
    <property type="term" value="F:oxidoreductase activity"/>
    <property type="evidence" value="ECO:0007669"/>
    <property type="project" value="UniProtKB-KW"/>
</dbReference>
<evidence type="ECO:0000256" key="3">
    <source>
        <dbReference type="ARBA" id="ARBA00022827"/>
    </source>
</evidence>
<dbReference type="HOGENOM" id="CLU_018354_0_0_1"/>
<accession>M7SVS6</accession>
<evidence type="ECO:0000259" key="5">
    <source>
        <dbReference type="Pfam" id="PF08031"/>
    </source>
</evidence>
<dbReference type="PANTHER" id="PTHR42973">
    <property type="entry name" value="BINDING OXIDOREDUCTASE, PUTATIVE (AFU_ORTHOLOGUE AFUA_1G17690)-RELATED"/>
    <property type="match status" value="1"/>
</dbReference>
<dbReference type="Gene3D" id="3.40.462.20">
    <property type="match status" value="1"/>
</dbReference>
<dbReference type="InterPro" id="IPR012951">
    <property type="entry name" value="BBE"/>
</dbReference>
<protein>
    <submittedName>
        <fullName evidence="6">Putative fad binding domain containing protein</fullName>
    </submittedName>
</protein>
<organism evidence="6 7">
    <name type="scientific">Eutypa lata (strain UCR-EL1)</name>
    <name type="common">Grapevine dieback disease fungus</name>
    <name type="synonym">Eutypa armeniacae</name>
    <dbReference type="NCBI Taxonomy" id="1287681"/>
    <lineage>
        <taxon>Eukaryota</taxon>
        <taxon>Fungi</taxon>
        <taxon>Dikarya</taxon>
        <taxon>Ascomycota</taxon>
        <taxon>Pezizomycotina</taxon>
        <taxon>Sordariomycetes</taxon>
        <taxon>Xylariomycetidae</taxon>
        <taxon>Xylariales</taxon>
        <taxon>Diatrypaceae</taxon>
        <taxon>Eutypa</taxon>
    </lineage>
</organism>
<dbReference type="InterPro" id="IPR050416">
    <property type="entry name" value="FAD-linked_Oxidoreductase"/>
</dbReference>
<dbReference type="OMA" id="STERWTI"/>
<dbReference type="GO" id="GO:0050660">
    <property type="term" value="F:flavin adenine dinucleotide binding"/>
    <property type="evidence" value="ECO:0007669"/>
    <property type="project" value="InterPro"/>
</dbReference>
<comment type="similarity">
    <text evidence="1">Belongs to the oxygen-dependent FAD-linked oxidoreductase family.</text>
</comment>
<name>M7SVS6_EUTLA</name>
<evidence type="ECO:0000313" key="6">
    <source>
        <dbReference type="EMBL" id="EMR68392.1"/>
    </source>
</evidence>
<feature type="domain" description="Berberine/berberine-like" evidence="5">
    <location>
        <begin position="271"/>
        <end position="314"/>
    </location>
</feature>
<dbReference type="PANTHER" id="PTHR42973:SF32">
    <property type="entry name" value="FAD-LINKED OXIDOREDUCTASE AFOF"/>
    <property type="match status" value="1"/>
</dbReference>
<reference evidence="7" key="1">
    <citation type="journal article" date="2013" name="Genome Announc.">
        <title>Draft genome sequence of the grapevine dieback fungus Eutypa lata UCR-EL1.</title>
        <authorList>
            <person name="Blanco-Ulate B."/>
            <person name="Rolshausen P.E."/>
            <person name="Cantu D."/>
        </authorList>
    </citation>
    <scope>NUCLEOTIDE SEQUENCE [LARGE SCALE GENOMIC DNA]</scope>
    <source>
        <strain evidence="7">UCR-EL1</strain>
    </source>
</reference>
<dbReference type="AlphaFoldDB" id="M7SVS6"/>
<proteinExistence type="inferred from homology"/>
<sequence length="318" mass="34671">MIDALESVRFVAANGSVLTVSKNSYPELFWGIRGAGANFGIITEATYDLHKVSNDTKGGGQGLTVDYIFPAEKSLPYFQALQNMGTLPANLAVITLVLYNETTGETAIMANWMYFGPEDEGLKVMAPIFDLEPLVASVNVVPWTELLYSQGFGINSALCQGNLARETYTAQIKKVTASTWQAAFEKMAAFYEAYPGGRALSYLELETFPNEAAMAVPDGETAYPWRDALGTLGFQFGWIEGDTVVSNAAAKLGAELRDDFTETSGYPGLAAYVNYAHGDEPLVSIYRADKLPRLATLKKTWDPSNVFAYHLAIPTVYP</sequence>
<keyword evidence="3" id="KW-0274">FAD</keyword>
<evidence type="ECO:0000256" key="2">
    <source>
        <dbReference type="ARBA" id="ARBA00022630"/>
    </source>
</evidence>
<dbReference type="Proteomes" id="UP000012174">
    <property type="component" value="Unassembled WGS sequence"/>
</dbReference>
<dbReference type="KEGG" id="ela:UCREL1_4589"/>
<dbReference type="SUPFAM" id="SSF56176">
    <property type="entry name" value="FAD-binding/transporter-associated domain-like"/>
    <property type="match status" value="1"/>
</dbReference>
<dbReference type="InterPro" id="IPR036318">
    <property type="entry name" value="FAD-bd_PCMH-like_sf"/>
</dbReference>
<keyword evidence="7" id="KW-1185">Reference proteome</keyword>